<feature type="region of interest" description="Disordered" evidence="1">
    <location>
        <begin position="1"/>
        <end position="55"/>
    </location>
</feature>
<feature type="non-terminal residue" evidence="2">
    <location>
        <position position="1"/>
    </location>
</feature>
<accession>X0XI93</accession>
<feature type="non-terminal residue" evidence="2">
    <location>
        <position position="240"/>
    </location>
</feature>
<dbReference type="AlphaFoldDB" id="X0XI93"/>
<organism evidence="2">
    <name type="scientific">marine sediment metagenome</name>
    <dbReference type="NCBI Taxonomy" id="412755"/>
    <lineage>
        <taxon>unclassified sequences</taxon>
        <taxon>metagenomes</taxon>
        <taxon>ecological metagenomes</taxon>
    </lineage>
</organism>
<protein>
    <submittedName>
        <fullName evidence="2">Uncharacterized protein</fullName>
    </submittedName>
</protein>
<gene>
    <name evidence="2" type="ORF">S01H1_74216</name>
</gene>
<feature type="compositionally biased region" description="Low complexity" evidence="1">
    <location>
        <begin position="203"/>
        <end position="222"/>
    </location>
</feature>
<dbReference type="EMBL" id="BARS01049633">
    <property type="protein sequence ID" value="GAG35102.1"/>
    <property type="molecule type" value="Genomic_DNA"/>
</dbReference>
<name>X0XI93_9ZZZZ</name>
<evidence type="ECO:0000256" key="1">
    <source>
        <dbReference type="SAM" id="MobiDB-lite"/>
    </source>
</evidence>
<proteinExistence type="predicted"/>
<feature type="compositionally biased region" description="Polar residues" evidence="1">
    <location>
        <begin position="42"/>
        <end position="55"/>
    </location>
</feature>
<comment type="caution">
    <text evidence="2">The sequence shown here is derived from an EMBL/GenBank/DDBJ whole genome shotgun (WGS) entry which is preliminary data.</text>
</comment>
<evidence type="ECO:0000313" key="2">
    <source>
        <dbReference type="EMBL" id="GAG35102.1"/>
    </source>
</evidence>
<feature type="region of interest" description="Disordered" evidence="1">
    <location>
        <begin position="150"/>
        <end position="240"/>
    </location>
</feature>
<sequence length="240" mass="24682">WITAKEFKQQKSQSNPPNKKRNKPASNVDVGQNAKKQFGGADTSNETSSAPSTPIDSGVVASYMLGLGQDIDSSGPAYMSRTDANNELLSNAFASYDERTAIGDEIIEIGAANADPNTVNQVNAALRGVSQQFAMQYPNINLAQPLYEQELQQQHQEGGMDSPPGPGLGLGPAPGPGPGPGPGGVGLSLSMFDAASSNGTGAGPPAAGAPPGAGALVQQQQQPHSAPGQFPQYGQMPEQQ</sequence>
<reference evidence="2" key="1">
    <citation type="journal article" date="2014" name="Front. Microbiol.">
        <title>High frequency of phylogenetically diverse reductive dehalogenase-homologous genes in deep subseafloor sedimentary metagenomes.</title>
        <authorList>
            <person name="Kawai M."/>
            <person name="Futagami T."/>
            <person name="Toyoda A."/>
            <person name="Takaki Y."/>
            <person name="Nishi S."/>
            <person name="Hori S."/>
            <person name="Arai W."/>
            <person name="Tsubouchi T."/>
            <person name="Morono Y."/>
            <person name="Uchiyama I."/>
            <person name="Ito T."/>
            <person name="Fujiyama A."/>
            <person name="Inagaki F."/>
            <person name="Takami H."/>
        </authorList>
    </citation>
    <scope>NUCLEOTIDE SEQUENCE</scope>
    <source>
        <strain evidence="2">Expedition CK06-06</strain>
    </source>
</reference>